<sequence>MTSKAMADLIVKETQTTDGKRNLLIEGVAFRHPYLFKQLIPYFKDDQNVITEDAIKASCAGAVGILEDVRAIWLTKDYNKIFQEAAECGRSKVLKYLIQLKEKHGYTSIDPAAQNNSAFRLAAVNGHSNVLGYLRELKNHGYDNIQVE</sequence>
<accession>A0A821RZB2</accession>
<dbReference type="AlphaFoldDB" id="A0A821RZB2"/>
<dbReference type="EMBL" id="CAJOBS010003281">
    <property type="protein sequence ID" value="CAF4851467.1"/>
    <property type="molecule type" value="Genomic_DNA"/>
</dbReference>
<evidence type="ECO:0008006" key="4">
    <source>
        <dbReference type="Google" id="ProtNLM"/>
    </source>
</evidence>
<dbReference type="EMBL" id="CAJNYV010003177">
    <property type="protein sequence ID" value="CAF3541709.1"/>
    <property type="molecule type" value="Genomic_DNA"/>
</dbReference>
<dbReference type="Proteomes" id="UP000663865">
    <property type="component" value="Unassembled WGS sequence"/>
</dbReference>
<evidence type="ECO:0000313" key="1">
    <source>
        <dbReference type="EMBL" id="CAF3541709.1"/>
    </source>
</evidence>
<evidence type="ECO:0000313" key="2">
    <source>
        <dbReference type="EMBL" id="CAF4851467.1"/>
    </source>
</evidence>
<proteinExistence type="predicted"/>
<comment type="caution">
    <text evidence="2">The sequence shown here is derived from an EMBL/GenBank/DDBJ whole genome shotgun (WGS) entry which is preliminary data.</text>
</comment>
<protein>
    <recommendedName>
        <fullName evidence="4">Ankyrin repeat protein</fullName>
    </recommendedName>
</protein>
<gene>
    <name evidence="1" type="ORF">KIK155_LOCUS17979</name>
    <name evidence="2" type="ORF">TOA249_LOCUS26920</name>
</gene>
<evidence type="ECO:0000313" key="3">
    <source>
        <dbReference type="Proteomes" id="UP000663838"/>
    </source>
</evidence>
<reference evidence="2" key="1">
    <citation type="submission" date="2021-02" db="EMBL/GenBank/DDBJ databases">
        <authorList>
            <person name="Nowell W R."/>
        </authorList>
    </citation>
    <scope>NUCLEOTIDE SEQUENCE</scope>
</reference>
<dbReference type="Proteomes" id="UP000663838">
    <property type="component" value="Unassembled WGS sequence"/>
</dbReference>
<organism evidence="2 3">
    <name type="scientific">Rotaria socialis</name>
    <dbReference type="NCBI Taxonomy" id="392032"/>
    <lineage>
        <taxon>Eukaryota</taxon>
        <taxon>Metazoa</taxon>
        <taxon>Spiralia</taxon>
        <taxon>Gnathifera</taxon>
        <taxon>Rotifera</taxon>
        <taxon>Eurotatoria</taxon>
        <taxon>Bdelloidea</taxon>
        <taxon>Philodinida</taxon>
        <taxon>Philodinidae</taxon>
        <taxon>Rotaria</taxon>
    </lineage>
</organism>
<dbReference type="SUPFAM" id="SSF140860">
    <property type="entry name" value="Pseudo ankyrin repeat-like"/>
    <property type="match status" value="1"/>
</dbReference>
<name>A0A821RZB2_9BILA</name>
<dbReference type="Gene3D" id="1.25.40.20">
    <property type="entry name" value="Ankyrin repeat-containing domain"/>
    <property type="match status" value="1"/>
</dbReference>
<dbReference type="InterPro" id="IPR036770">
    <property type="entry name" value="Ankyrin_rpt-contain_sf"/>
</dbReference>